<keyword evidence="7" id="KW-0704">Schiff base</keyword>
<dbReference type="UniPathway" id="UPA00115">
    <property type="reaction ID" value="UER00414"/>
</dbReference>
<gene>
    <name evidence="9" type="ORF">SAMN02745664_10545</name>
</gene>
<proteinExistence type="inferred from homology"/>
<comment type="similarity">
    <text evidence="3">Belongs to the transaldolase family. Type 1 subfamily.</text>
</comment>
<dbReference type="Proteomes" id="UP000187495">
    <property type="component" value="Unassembled WGS sequence"/>
</dbReference>
<evidence type="ECO:0000256" key="8">
    <source>
        <dbReference type="ARBA" id="ARBA00048810"/>
    </source>
</evidence>
<reference evidence="10" key="1">
    <citation type="submission" date="2017-01" db="EMBL/GenBank/DDBJ databases">
        <authorList>
            <person name="Varghese N."/>
            <person name="Submissions S."/>
        </authorList>
    </citation>
    <scope>NUCLEOTIDE SEQUENCE [LARGE SCALE GENOMIC DNA]</scope>
    <source>
        <strain evidence="10">DSM 21768</strain>
    </source>
</reference>
<evidence type="ECO:0000256" key="7">
    <source>
        <dbReference type="ARBA" id="ARBA00023270"/>
    </source>
</evidence>
<dbReference type="AlphaFoldDB" id="A0A1N7EHY2"/>
<dbReference type="GO" id="GO:0006098">
    <property type="term" value="P:pentose-phosphate shunt"/>
    <property type="evidence" value="ECO:0007669"/>
    <property type="project" value="UniProtKB-UniPathway"/>
</dbReference>
<evidence type="ECO:0000313" key="9">
    <source>
        <dbReference type="EMBL" id="SIR87670.1"/>
    </source>
</evidence>
<accession>A0A1N7EHY2</accession>
<dbReference type="Pfam" id="PF00923">
    <property type="entry name" value="TAL_FSA"/>
    <property type="match status" value="1"/>
</dbReference>
<dbReference type="InterPro" id="IPR004730">
    <property type="entry name" value="Transaldolase_1"/>
</dbReference>
<comment type="pathway">
    <text evidence="2">Carbohydrate degradation; pentose phosphate pathway; D-glyceraldehyde 3-phosphate and beta-D-fructose 6-phosphate from D-ribose 5-phosphate and D-xylulose 5-phosphate (non-oxidative stage): step 2/3.</text>
</comment>
<evidence type="ECO:0000256" key="5">
    <source>
        <dbReference type="ARBA" id="ARBA00022679"/>
    </source>
</evidence>
<keyword evidence="6" id="KW-0570">Pentose shunt</keyword>
<organism evidence="9 10">
    <name type="scientific">Moraxella cuniculi DSM 21768</name>
    <dbReference type="NCBI Taxonomy" id="1122245"/>
    <lineage>
        <taxon>Bacteria</taxon>
        <taxon>Pseudomonadati</taxon>
        <taxon>Pseudomonadota</taxon>
        <taxon>Gammaproteobacteria</taxon>
        <taxon>Moraxellales</taxon>
        <taxon>Moraxellaceae</taxon>
        <taxon>Moraxella</taxon>
    </lineage>
</organism>
<dbReference type="EC" id="2.2.1.2" evidence="4"/>
<evidence type="ECO:0000313" key="10">
    <source>
        <dbReference type="Proteomes" id="UP000187495"/>
    </source>
</evidence>
<comment type="catalytic activity">
    <reaction evidence="8">
        <text>D-sedoheptulose 7-phosphate + D-glyceraldehyde 3-phosphate = D-erythrose 4-phosphate + beta-D-fructose 6-phosphate</text>
        <dbReference type="Rhea" id="RHEA:17053"/>
        <dbReference type="ChEBI" id="CHEBI:16897"/>
        <dbReference type="ChEBI" id="CHEBI:57483"/>
        <dbReference type="ChEBI" id="CHEBI:57634"/>
        <dbReference type="ChEBI" id="CHEBI:59776"/>
        <dbReference type="EC" id="2.2.1.2"/>
    </reaction>
</comment>
<evidence type="ECO:0000256" key="4">
    <source>
        <dbReference type="ARBA" id="ARBA00013151"/>
    </source>
</evidence>
<dbReference type="STRING" id="34061.B0189_03665"/>
<dbReference type="SUPFAM" id="SSF51569">
    <property type="entry name" value="Aldolase"/>
    <property type="match status" value="1"/>
</dbReference>
<dbReference type="InterPro" id="IPR013785">
    <property type="entry name" value="Aldolase_TIM"/>
</dbReference>
<dbReference type="PROSITE" id="PS01054">
    <property type="entry name" value="TRANSALDOLASE_1"/>
    <property type="match status" value="1"/>
</dbReference>
<dbReference type="PANTHER" id="PTHR10683:SF18">
    <property type="entry name" value="TRANSALDOLASE"/>
    <property type="match status" value="1"/>
</dbReference>
<dbReference type="PROSITE" id="PS00958">
    <property type="entry name" value="TRANSALDOLASE_2"/>
    <property type="match status" value="1"/>
</dbReference>
<dbReference type="GO" id="GO:0005975">
    <property type="term" value="P:carbohydrate metabolic process"/>
    <property type="evidence" value="ECO:0007669"/>
    <property type="project" value="InterPro"/>
</dbReference>
<dbReference type="PANTHER" id="PTHR10683">
    <property type="entry name" value="TRANSALDOLASE"/>
    <property type="match status" value="1"/>
</dbReference>
<dbReference type="RefSeq" id="WP_076555031.1">
    <property type="nucleotide sequence ID" value="NZ_FTNU01000005.1"/>
</dbReference>
<dbReference type="InterPro" id="IPR001585">
    <property type="entry name" value="TAL/FSA"/>
</dbReference>
<dbReference type="GO" id="GO:0005737">
    <property type="term" value="C:cytoplasm"/>
    <property type="evidence" value="ECO:0007669"/>
    <property type="project" value="InterPro"/>
</dbReference>
<evidence type="ECO:0000256" key="3">
    <source>
        <dbReference type="ARBA" id="ARBA00008012"/>
    </source>
</evidence>
<evidence type="ECO:0000256" key="6">
    <source>
        <dbReference type="ARBA" id="ARBA00023126"/>
    </source>
</evidence>
<dbReference type="EMBL" id="FTNU01000005">
    <property type="protein sequence ID" value="SIR87670.1"/>
    <property type="molecule type" value="Genomic_DNA"/>
</dbReference>
<name>A0A1N7EHY2_9GAMM</name>
<comment type="function">
    <text evidence="1">Transaldolase is important for the balance of metabolites in the pentose-phosphate pathway.</text>
</comment>
<keyword evidence="10" id="KW-1185">Reference proteome</keyword>
<dbReference type="InterPro" id="IPR018225">
    <property type="entry name" value="Transaldolase_AS"/>
</dbReference>
<protein>
    <recommendedName>
        <fullName evidence="4">transaldolase</fullName>
        <ecNumber evidence="4">2.2.1.2</ecNumber>
    </recommendedName>
</protein>
<dbReference type="Gene3D" id="3.20.20.70">
    <property type="entry name" value="Aldolase class I"/>
    <property type="match status" value="1"/>
</dbReference>
<evidence type="ECO:0000256" key="2">
    <source>
        <dbReference type="ARBA" id="ARBA00004857"/>
    </source>
</evidence>
<sequence>MNSLEQLAKYTTIVADTGDLVAIKRWKPIDATTNPSLITAAFADGIDDELLAKIRHLDIQTAIDTLTVELGVQISQQISGRVSTEVDARLSFDTEATVAKALQYIEQYAKSGISSQRVLIKIAATYQGIKAAEILEKQGIGCNLTLLFTDTQAHACADAGVTLISPFVGRITDWQKRHHNLDAIATDDDMGVQSVKRIYQYYKEHGYQTQVMGASFRNIDQIIALAGCDLLTISPALLEALAASSLPVIPRLHNQPASKPRLTPLSQTDFVKSQDKHPLNELLLAGIDGFITARDKLAKQLTD</sequence>
<dbReference type="CDD" id="cd00957">
    <property type="entry name" value="Transaldolase_TalAB"/>
    <property type="match status" value="1"/>
</dbReference>
<dbReference type="GO" id="GO:0004801">
    <property type="term" value="F:transaldolase activity"/>
    <property type="evidence" value="ECO:0007669"/>
    <property type="project" value="UniProtKB-EC"/>
</dbReference>
<evidence type="ECO:0000256" key="1">
    <source>
        <dbReference type="ARBA" id="ARBA00003518"/>
    </source>
</evidence>
<keyword evidence="5" id="KW-0808">Transferase</keyword>